<evidence type="ECO:0000313" key="3">
    <source>
        <dbReference type="Proteomes" id="UP000285777"/>
    </source>
</evidence>
<dbReference type="AlphaFoldDB" id="A0A415BS75"/>
<name>A0A415BS75_PHOVU</name>
<keyword evidence="2" id="KW-0808">Transferase</keyword>
<dbReference type="Pfam" id="PF00535">
    <property type="entry name" value="Glycos_transf_2"/>
    <property type="match status" value="1"/>
</dbReference>
<dbReference type="PANTHER" id="PTHR22916:SF67">
    <property type="entry name" value="COLANIC ACID BIOSYNTHESIS GLYCOSYL TRANSFERASE WCAE-RELATED"/>
    <property type="match status" value="1"/>
</dbReference>
<dbReference type="Proteomes" id="UP000285777">
    <property type="component" value="Unassembled WGS sequence"/>
</dbReference>
<feature type="domain" description="Glycosyltransferase 2-like" evidence="1">
    <location>
        <begin position="4"/>
        <end position="134"/>
    </location>
</feature>
<evidence type="ECO:0000313" key="2">
    <source>
        <dbReference type="EMBL" id="RHI91810.1"/>
    </source>
</evidence>
<sequence>MKISVITVNYNNKKGLEATINSVISQKYLDFEFIIVDGNSNDGSKDIIYKKRNYITKWISEPDSGIYNAMNKGVKMSTGDYLIFMNSGDEFYDTQVLDKIAKVLLQANEVGVCTGITYNNDKSSSFWYPPKNLTLYYFLSSSISHQASFIRRDLLLKFPYNEKNRIVSDWEFWIRSIILVDCGYKTTDIVICKYDRSGMSNTQYGKLMSEREEVKKRILPPKILKDYYHMTYDSSRENPFVQTALAVSSKSEFLSKFLNKISKITYNIYCKYKGVEK</sequence>
<evidence type="ECO:0000259" key="1">
    <source>
        <dbReference type="Pfam" id="PF00535"/>
    </source>
</evidence>
<dbReference type="RefSeq" id="WP_118290711.1">
    <property type="nucleotide sequence ID" value="NZ_QRLF01000012.1"/>
</dbReference>
<dbReference type="EMBL" id="QRLF01000012">
    <property type="protein sequence ID" value="RHI91810.1"/>
    <property type="molecule type" value="Genomic_DNA"/>
</dbReference>
<comment type="caution">
    <text evidence="2">The sequence shown here is derived from an EMBL/GenBank/DDBJ whole genome shotgun (WGS) entry which is preliminary data.</text>
</comment>
<reference evidence="2 3" key="1">
    <citation type="submission" date="2018-08" db="EMBL/GenBank/DDBJ databases">
        <title>A genome reference for cultivated species of the human gut microbiota.</title>
        <authorList>
            <person name="Zou Y."/>
            <person name="Xue W."/>
            <person name="Luo G."/>
        </authorList>
    </citation>
    <scope>NUCLEOTIDE SEQUENCE [LARGE SCALE GENOMIC DNA]</scope>
    <source>
        <strain evidence="2 3">AM13-21</strain>
    </source>
</reference>
<organism evidence="2 3">
    <name type="scientific">Phocaeicola vulgatus</name>
    <name type="common">Bacteroides vulgatus</name>
    <dbReference type="NCBI Taxonomy" id="821"/>
    <lineage>
        <taxon>Bacteria</taxon>
        <taxon>Pseudomonadati</taxon>
        <taxon>Bacteroidota</taxon>
        <taxon>Bacteroidia</taxon>
        <taxon>Bacteroidales</taxon>
        <taxon>Bacteroidaceae</taxon>
        <taxon>Phocaeicola</taxon>
    </lineage>
</organism>
<gene>
    <name evidence="2" type="ORF">DW150_08805</name>
</gene>
<accession>A0A415BS75</accession>
<dbReference type="Gene3D" id="3.90.550.10">
    <property type="entry name" value="Spore Coat Polysaccharide Biosynthesis Protein SpsA, Chain A"/>
    <property type="match status" value="1"/>
</dbReference>
<protein>
    <submittedName>
        <fullName evidence="2">Glycosyltransferase</fullName>
    </submittedName>
</protein>
<dbReference type="CDD" id="cd06433">
    <property type="entry name" value="GT_2_WfgS_like"/>
    <property type="match status" value="1"/>
</dbReference>
<dbReference type="PANTHER" id="PTHR22916">
    <property type="entry name" value="GLYCOSYLTRANSFERASE"/>
    <property type="match status" value="1"/>
</dbReference>
<dbReference type="InterPro" id="IPR029044">
    <property type="entry name" value="Nucleotide-diphossugar_trans"/>
</dbReference>
<dbReference type="GO" id="GO:0016758">
    <property type="term" value="F:hexosyltransferase activity"/>
    <property type="evidence" value="ECO:0007669"/>
    <property type="project" value="UniProtKB-ARBA"/>
</dbReference>
<dbReference type="SUPFAM" id="SSF53448">
    <property type="entry name" value="Nucleotide-diphospho-sugar transferases"/>
    <property type="match status" value="1"/>
</dbReference>
<proteinExistence type="predicted"/>
<dbReference type="InterPro" id="IPR001173">
    <property type="entry name" value="Glyco_trans_2-like"/>
</dbReference>